<dbReference type="AlphaFoldDB" id="A0A2T5JVU4"/>
<feature type="compositionally biased region" description="Basic residues" evidence="1">
    <location>
        <begin position="28"/>
        <end position="37"/>
    </location>
</feature>
<dbReference type="EMBL" id="QAOT01000017">
    <property type="protein sequence ID" value="PTR14266.1"/>
    <property type="molecule type" value="Genomic_DNA"/>
</dbReference>
<dbReference type="Proteomes" id="UP000244060">
    <property type="component" value="Unassembled WGS sequence"/>
</dbReference>
<accession>A0A2T5JVU4</accession>
<reference evidence="2 3" key="1">
    <citation type="submission" date="2018-04" db="EMBL/GenBank/DDBJ databases">
        <title>Genomic Encyclopedia of Type Strains, Phase III (KMG-III): the genomes of soil and plant-associated and newly described type strains.</title>
        <authorList>
            <person name="Whitman W."/>
        </authorList>
    </citation>
    <scope>NUCLEOTIDE SEQUENCE [LARGE SCALE GENOMIC DNA]</scope>
    <source>
        <strain evidence="2 3">KA25</strain>
    </source>
</reference>
<organism evidence="2 3">
    <name type="scientific">Cereibacter azotoformans</name>
    <dbReference type="NCBI Taxonomy" id="43057"/>
    <lineage>
        <taxon>Bacteria</taxon>
        <taxon>Pseudomonadati</taxon>
        <taxon>Pseudomonadota</taxon>
        <taxon>Alphaproteobacteria</taxon>
        <taxon>Rhodobacterales</taxon>
        <taxon>Paracoccaceae</taxon>
        <taxon>Cereibacter</taxon>
    </lineage>
</organism>
<evidence type="ECO:0000256" key="1">
    <source>
        <dbReference type="SAM" id="MobiDB-lite"/>
    </source>
</evidence>
<comment type="caution">
    <text evidence="2">The sequence shown here is derived from an EMBL/GenBank/DDBJ whole genome shotgun (WGS) entry which is preliminary data.</text>
</comment>
<keyword evidence="3" id="KW-1185">Reference proteome</keyword>
<name>A0A2T5JVU4_9RHOB</name>
<gene>
    <name evidence="2" type="ORF">C8J28_11735</name>
</gene>
<proteinExistence type="predicted"/>
<evidence type="ECO:0000313" key="2">
    <source>
        <dbReference type="EMBL" id="PTR14266.1"/>
    </source>
</evidence>
<sequence length="48" mass="5382">MNACRLPFHSASGARKPLRDRAETPAPRRARFGTRRHRAVTSILPDIA</sequence>
<evidence type="ECO:0000313" key="3">
    <source>
        <dbReference type="Proteomes" id="UP000244060"/>
    </source>
</evidence>
<protein>
    <submittedName>
        <fullName evidence="2">Uncharacterized protein</fullName>
    </submittedName>
</protein>
<feature type="region of interest" description="Disordered" evidence="1">
    <location>
        <begin position="1"/>
        <end position="37"/>
    </location>
</feature>